<evidence type="ECO:0000256" key="2">
    <source>
        <dbReference type="SAM" id="SignalP"/>
    </source>
</evidence>
<evidence type="ECO:0000313" key="3">
    <source>
        <dbReference type="EMBL" id="NMF96148.1"/>
    </source>
</evidence>
<protein>
    <recommendedName>
        <fullName evidence="5">Lipoprotein</fullName>
    </recommendedName>
</protein>
<proteinExistence type="predicted"/>
<dbReference type="Proteomes" id="UP000634522">
    <property type="component" value="Unassembled WGS sequence"/>
</dbReference>
<sequence length="153" mass="16211">MHSSLLLISAAAALALSGCATTLSHVAGYKAGDVMRFRAKQVVEKTEQAKICDQFKDGAITVAQCKERTLAVLEIEPKFTQLTRTEVVMLVPEPLAVGDVVQYKLAGMLHEVNGPEPEYQGVICRATDKPCLDDPKRGSTGKVDPGTGVAAGA</sequence>
<keyword evidence="4" id="KW-1185">Reference proteome</keyword>
<reference evidence="3 4" key="1">
    <citation type="submission" date="2019-12" db="EMBL/GenBank/DDBJ databases">
        <title>Comparative genomics gives insights into the taxonomy of the Azoarcus-Aromatoleum group and reveals separate origins of nif in the plant-associated Azoarcus and non-plant-associated Aromatoleum sub-groups.</title>
        <authorList>
            <person name="Lafos M."/>
            <person name="Maluk M."/>
            <person name="Batista M."/>
            <person name="Junghare M."/>
            <person name="Carmona M."/>
            <person name="Faoro H."/>
            <person name="Cruz L.M."/>
            <person name="Battistoni F."/>
            <person name="De Souza E."/>
            <person name="Pedrosa F."/>
            <person name="Chen W.-M."/>
            <person name="Poole P.S."/>
            <person name="Dixon R.A."/>
            <person name="James E.K."/>
        </authorList>
    </citation>
    <scope>NUCLEOTIDE SEQUENCE [LARGE SCALE GENOMIC DNA]</scope>
    <source>
        <strain evidence="3 4">T</strain>
    </source>
</reference>
<keyword evidence="2" id="KW-0732">Signal</keyword>
<feature type="signal peptide" evidence="2">
    <location>
        <begin position="1"/>
        <end position="20"/>
    </location>
</feature>
<accession>A0ABX1NA40</accession>
<feature type="region of interest" description="Disordered" evidence="1">
    <location>
        <begin position="134"/>
        <end position="153"/>
    </location>
</feature>
<evidence type="ECO:0000313" key="4">
    <source>
        <dbReference type="Proteomes" id="UP000634522"/>
    </source>
</evidence>
<organism evidence="3 4">
    <name type="scientific">Aromatoleum toluolicum</name>
    <dbReference type="NCBI Taxonomy" id="90060"/>
    <lineage>
        <taxon>Bacteria</taxon>
        <taxon>Pseudomonadati</taxon>
        <taxon>Pseudomonadota</taxon>
        <taxon>Betaproteobacteria</taxon>
        <taxon>Rhodocyclales</taxon>
        <taxon>Rhodocyclaceae</taxon>
        <taxon>Aromatoleum</taxon>
    </lineage>
</organism>
<feature type="chain" id="PRO_5045303161" description="Lipoprotein" evidence="2">
    <location>
        <begin position="21"/>
        <end position="153"/>
    </location>
</feature>
<dbReference type="EMBL" id="WTVS01000002">
    <property type="protein sequence ID" value="NMF96148.1"/>
    <property type="molecule type" value="Genomic_DNA"/>
</dbReference>
<evidence type="ECO:0008006" key="5">
    <source>
        <dbReference type="Google" id="ProtNLM"/>
    </source>
</evidence>
<evidence type="ECO:0000256" key="1">
    <source>
        <dbReference type="SAM" id="MobiDB-lite"/>
    </source>
</evidence>
<name>A0ABX1NA40_9RHOO</name>
<comment type="caution">
    <text evidence="3">The sequence shown here is derived from an EMBL/GenBank/DDBJ whole genome shotgun (WGS) entry which is preliminary data.</text>
</comment>
<dbReference type="RefSeq" id="WP_169137248.1">
    <property type="nucleotide sequence ID" value="NZ_WTVS01000002.1"/>
</dbReference>
<gene>
    <name evidence="3" type="ORF">GPA27_01890</name>
</gene>